<accession>A0A4T0B9K6</accession>
<evidence type="ECO:0000256" key="1">
    <source>
        <dbReference type="ARBA" id="ARBA00004141"/>
    </source>
</evidence>
<dbReference type="GO" id="GO:0015171">
    <property type="term" value="F:amino acid transmembrane transporter activity"/>
    <property type="evidence" value="ECO:0007669"/>
    <property type="project" value="TreeGrafter"/>
</dbReference>
<reference evidence="9 10" key="1">
    <citation type="submission" date="2018-10" db="EMBL/GenBank/DDBJ databases">
        <title>Fifty Aureobasidium pullulans genomes reveal a recombining polyextremotolerant generalist.</title>
        <authorList>
            <person name="Gostincar C."/>
            <person name="Turk M."/>
            <person name="Zajc J."/>
            <person name="Gunde-Cimerman N."/>
        </authorList>
    </citation>
    <scope>NUCLEOTIDE SEQUENCE [LARGE SCALE GENOMIC DNA]</scope>
    <source>
        <strain evidence="9 10">EXF-1645</strain>
    </source>
</reference>
<gene>
    <name evidence="9" type="ORF">D6C78_09373</name>
</gene>
<evidence type="ECO:0000256" key="6">
    <source>
        <dbReference type="ARBA" id="ARBA00023136"/>
    </source>
</evidence>
<name>A0A4T0B9K6_AURPU</name>
<feature type="transmembrane region" description="Helical" evidence="7">
    <location>
        <begin position="483"/>
        <end position="502"/>
    </location>
</feature>
<protein>
    <submittedName>
        <fullName evidence="9">Amino acid permease-like protein</fullName>
    </submittedName>
</protein>
<dbReference type="AlphaFoldDB" id="A0A4T0B9K6"/>
<feature type="transmembrane region" description="Helical" evidence="7">
    <location>
        <begin position="441"/>
        <end position="462"/>
    </location>
</feature>
<keyword evidence="2" id="KW-0813">Transport</keyword>
<evidence type="ECO:0000259" key="8">
    <source>
        <dbReference type="Pfam" id="PF00324"/>
    </source>
</evidence>
<dbReference type="Pfam" id="PF00324">
    <property type="entry name" value="AA_permease"/>
    <property type="match status" value="1"/>
</dbReference>
<comment type="subcellular location">
    <subcellularLocation>
        <location evidence="1">Membrane</location>
        <topology evidence="1">Multi-pass membrane protein</topology>
    </subcellularLocation>
</comment>
<dbReference type="FunFam" id="1.20.1740.10:FF:000006">
    <property type="entry name" value="General amino acid permease"/>
    <property type="match status" value="1"/>
</dbReference>
<keyword evidence="5 7" id="KW-1133">Transmembrane helix</keyword>
<evidence type="ECO:0000256" key="3">
    <source>
        <dbReference type="ARBA" id="ARBA00022692"/>
    </source>
</evidence>
<dbReference type="EMBL" id="QZBZ01000331">
    <property type="protein sequence ID" value="TIA30769.1"/>
    <property type="molecule type" value="Genomic_DNA"/>
</dbReference>
<dbReference type="GO" id="GO:0016020">
    <property type="term" value="C:membrane"/>
    <property type="evidence" value="ECO:0007669"/>
    <property type="project" value="UniProtKB-SubCell"/>
</dbReference>
<evidence type="ECO:0000256" key="4">
    <source>
        <dbReference type="ARBA" id="ARBA00022970"/>
    </source>
</evidence>
<feature type="domain" description="Amino acid permease/ SLC12A" evidence="8">
    <location>
        <begin position="63"/>
        <end position="538"/>
    </location>
</feature>
<feature type="transmembrane region" description="Helical" evidence="7">
    <location>
        <begin position="214"/>
        <end position="234"/>
    </location>
</feature>
<proteinExistence type="predicted"/>
<keyword evidence="4" id="KW-0029">Amino-acid transport</keyword>
<feature type="transmembrane region" description="Helical" evidence="7">
    <location>
        <begin position="310"/>
        <end position="329"/>
    </location>
</feature>
<evidence type="ECO:0000256" key="7">
    <source>
        <dbReference type="SAM" id="Phobius"/>
    </source>
</evidence>
<evidence type="ECO:0000313" key="9">
    <source>
        <dbReference type="EMBL" id="TIA30769.1"/>
    </source>
</evidence>
<dbReference type="PANTHER" id="PTHR43341">
    <property type="entry name" value="AMINO ACID PERMEASE"/>
    <property type="match status" value="1"/>
</dbReference>
<keyword evidence="3 7" id="KW-0812">Transmembrane</keyword>
<evidence type="ECO:0000313" key="10">
    <source>
        <dbReference type="Proteomes" id="UP000308724"/>
    </source>
</evidence>
<dbReference type="InterPro" id="IPR004841">
    <property type="entry name" value="AA-permease/SLC12A_dom"/>
</dbReference>
<comment type="caution">
    <text evidence="9">The sequence shown here is derived from an EMBL/GenBank/DDBJ whole genome shotgun (WGS) entry which is preliminary data.</text>
</comment>
<feature type="transmembrane region" description="Helical" evidence="7">
    <location>
        <begin position="408"/>
        <end position="429"/>
    </location>
</feature>
<dbReference type="PANTHER" id="PTHR43341:SF18">
    <property type="entry name" value="AMINO ACID PERMEASE_ SLC12A DOMAIN-CONTAINING PROTEIN"/>
    <property type="match status" value="1"/>
</dbReference>
<dbReference type="PIRSF" id="PIRSF006060">
    <property type="entry name" value="AA_transporter"/>
    <property type="match status" value="1"/>
</dbReference>
<dbReference type="Proteomes" id="UP000308724">
    <property type="component" value="Unassembled WGS sequence"/>
</dbReference>
<evidence type="ECO:0000256" key="5">
    <source>
        <dbReference type="ARBA" id="ARBA00022989"/>
    </source>
</evidence>
<organism evidence="9 10">
    <name type="scientific">Aureobasidium pullulans</name>
    <name type="common">Black yeast</name>
    <name type="synonym">Pullularia pullulans</name>
    <dbReference type="NCBI Taxonomy" id="5580"/>
    <lineage>
        <taxon>Eukaryota</taxon>
        <taxon>Fungi</taxon>
        <taxon>Dikarya</taxon>
        <taxon>Ascomycota</taxon>
        <taxon>Pezizomycotina</taxon>
        <taxon>Dothideomycetes</taxon>
        <taxon>Dothideomycetidae</taxon>
        <taxon>Dothideales</taxon>
        <taxon>Saccotheciaceae</taxon>
        <taxon>Aureobasidium</taxon>
    </lineage>
</organism>
<feature type="transmembrane region" description="Helical" evidence="7">
    <location>
        <begin position="363"/>
        <end position="388"/>
    </location>
</feature>
<feature type="transmembrane region" description="Helical" evidence="7">
    <location>
        <begin position="90"/>
        <end position="110"/>
    </location>
</feature>
<feature type="transmembrane region" description="Helical" evidence="7">
    <location>
        <begin position="514"/>
        <end position="531"/>
    </location>
</feature>
<dbReference type="InterPro" id="IPR050524">
    <property type="entry name" value="APC_YAT"/>
</dbReference>
<evidence type="ECO:0000256" key="2">
    <source>
        <dbReference type="ARBA" id="ARBA00022448"/>
    </source>
</evidence>
<feature type="transmembrane region" description="Helical" evidence="7">
    <location>
        <begin position="65"/>
        <end position="84"/>
    </location>
</feature>
<sequence>MSIHAPETIAMGNMEEKKISHTQEGYVASDVESGTILPEYDQDGPLEFEEKKELKRGLNQRTIQMIALAGTIGTGLFLSSGKAISRAGPLGAFLGYTFVGFLCSGVVMSISELRYEAYRQLLLTYLTFRSTLVPLSGGITRHAEYFVDPALSFANGWNQVYANLVSVPAELCAAAVLFEFWTSNVSNAVWIVVLGVCLIGSNIAFVRIYGELEFTFATLKIMLIIGINIMALVITCGGGPDHTSIGFQYWVSPGPFVQYLGYSGSLGQFLGFWTTFSNAVYSYSGIQNISIAASETQNPRRNIPMAAKRIFVRVLLFYVLTIFMVGLVVPSNNPHLLKSTGTASQSPFVIAASRAGIKVVPSIINAVILTSAWSSGNASMLAGSRILYGMAKEGRAPKIFTKTNRFGIPWVSVSLFSIFLCLAFLSLSNGANVAFTWLQDLVSVAAMVDWMVICGVYLRFYYSMKKQNISRSELPWAAPLQPYLAWVSLFSFGILLLTGGYVSFLHGHWDTETFISSYFNIPLFLILYFGYKFVKKTSIIPLEALPIRHFIDIANANPEAPEPPKVGWHKYNFLWE</sequence>
<dbReference type="Gene3D" id="1.20.1740.10">
    <property type="entry name" value="Amino acid/polyamine transporter I"/>
    <property type="match status" value="1"/>
</dbReference>
<keyword evidence="6 7" id="KW-0472">Membrane</keyword>
<feature type="transmembrane region" description="Helical" evidence="7">
    <location>
        <begin position="188"/>
        <end position="208"/>
    </location>
</feature>